<dbReference type="GeneID" id="106805787"/>
<feature type="domain" description="LRAT" evidence="1">
    <location>
        <begin position="21"/>
        <end position="143"/>
    </location>
</feature>
<gene>
    <name evidence="3" type="primary">LOC106805787</name>
</gene>
<dbReference type="PANTHER" id="PTHR46137">
    <property type="entry name" value="OS05G0310600 PROTEIN"/>
    <property type="match status" value="1"/>
</dbReference>
<dbReference type="InterPro" id="IPR007053">
    <property type="entry name" value="LRAT_dom"/>
</dbReference>
<dbReference type="PROSITE" id="PS51934">
    <property type="entry name" value="LRAT"/>
    <property type="match status" value="1"/>
</dbReference>
<evidence type="ECO:0000313" key="3">
    <source>
        <dbReference type="RefSeq" id="XP_014663003.1"/>
    </source>
</evidence>
<proteinExistence type="predicted"/>
<organism evidence="2 3">
    <name type="scientific">Priapulus caudatus</name>
    <name type="common">Priapulid worm</name>
    <dbReference type="NCBI Taxonomy" id="37621"/>
    <lineage>
        <taxon>Eukaryota</taxon>
        <taxon>Metazoa</taxon>
        <taxon>Ecdysozoa</taxon>
        <taxon>Scalidophora</taxon>
        <taxon>Priapulida</taxon>
        <taxon>Priapulimorpha</taxon>
        <taxon>Priapulimorphida</taxon>
        <taxon>Priapulidae</taxon>
        <taxon>Priapulus</taxon>
    </lineage>
</organism>
<dbReference type="RefSeq" id="XP_014663003.1">
    <property type="nucleotide sequence ID" value="XM_014807517.1"/>
</dbReference>
<protein>
    <submittedName>
        <fullName evidence="3">Lecithin retinol acyltransferase-like</fullName>
    </submittedName>
</protein>
<dbReference type="Gene3D" id="3.90.1720.10">
    <property type="entry name" value="endopeptidase domain like (from Nostoc punctiforme)"/>
    <property type="match status" value="1"/>
</dbReference>
<dbReference type="Pfam" id="PF04970">
    <property type="entry name" value="LRAT"/>
    <property type="match status" value="1"/>
</dbReference>
<reference evidence="3" key="1">
    <citation type="submission" date="2025-08" db="UniProtKB">
        <authorList>
            <consortium name="RefSeq"/>
        </authorList>
    </citation>
    <scope>IDENTIFICATION</scope>
</reference>
<evidence type="ECO:0000259" key="1">
    <source>
        <dbReference type="PROSITE" id="PS51934"/>
    </source>
</evidence>
<accession>A0ABM1DST2</accession>
<keyword evidence="2" id="KW-1185">Reference proteome</keyword>
<sequence>MKMALAWTHGISPAMLEPADHIYVWRCGYSHHGIWTGSEVIHYAPPNSSNIGLKSGANVRKDPLDRFLQNGALKKYLYGVFEAEWFLKVRGTCSVKESCPAELVLKRAEDMIGQSSYDFVENNCEHFALWCKLGHRAIDVPNQASSTVLNIVSALATPVRSIALVLLSVLDDDNTQLLNNTLKFLVTFEHRYTLRNKPCELQYSQASDKLNRI</sequence>
<dbReference type="Proteomes" id="UP000695022">
    <property type="component" value="Unplaced"/>
</dbReference>
<evidence type="ECO:0000313" key="2">
    <source>
        <dbReference type="Proteomes" id="UP000695022"/>
    </source>
</evidence>
<dbReference type="PANTHER" id="PTHR46137:SF3">
    <property type="entry name" value="OS05G0310600 PROTEIN"/>
    <property type="match status" value="1"/>
</dbReference>
<name>A0ABM1DST2_PRICU</name>